<protein>
    <recommendedName>
        <fullName evidence="2">DUF7730 domain-containing protein</fullName>
    </recommendedName>
</protein>
<dbReference type="InterPro" id="IPR056632">
    <property type="entry name" value="DUF7730"/>
</dbReference>
<keyword evidence="4" id="KW-1185">Reference proteome</keyword>
<feature type="region of interest" description="Disordered" evidence="1">
    <location>
        <begin position="1"/>
        <end position="52"/>
    </location>
</feature>
<feature type="compositionally biased region" description="Polar residues" evidence="1">
    <location>
        <begin position="21"/>
        <end position="48"/>
    </location>
</feature>
<dbReference type="PANTHER" id="PTHR38790">
    <property type="entry name" value="2EXR DOMAIN-CONTAINING PROTEIN-RELATED"/>
    <property type="match status" value="1"/>
</dbReference>
<gene>
    <name evidence="3" type="ORF">VPNG_02978</name>
</gene>
<dbReference type="Pfam" id="PF24864">
    <property type="entry name" value="DUF7730"/>
    <property type="match status" value="2"/>
</dbReference>
<reference evidence="3 4" key="1">
    <citation type="submission" date="2015-09" db="EMBL/GenBank/DDBJ databases">
        <title>Host preference determinants of Valsa canker pathogens revealed by comparative genomics.</title>
        <authorList>
            <person name="Yin Z."/>
            <person name="Huang L."/>
        </authorList>
    </citation>
    <scope>NUCLEOTIDE SEQUENCE [LARGE SCALE GENOMIC DNA]</scope>
    <source>
        <strain evidence="3 4">SXYLt</strain>
    </source>
</reference>
<dbReference type="InParanoid" id="A0A423XGA8"/>
<feature type="domain" description="DUF7730" evidence="2">
    <location>
        <begin position="174"/>
        <end position="295"/>
    </location>
</feature>
<evidence type="ECO:0000313" key="3">
    <source>
        <dbReference type="EMBL" id="ROW15136.1"/>
    </source>
</evidence>
<evidence type="ECO:0000256" key="1">
    <source>
        <dbReference type="SAM" id="MobiDB-lite"/>
    </source>
</evidence>
<accession>A0A423XGA8</accession>
<proteinExistence type="predicted"/>
<dbReference type="EMBL" id="LKEB01000010">
    <property type="protein sequence ID" value="ROW15136.1"/>
    <property type="molecule type" value="Genomic_DNA"/>
</dbReference>
<sequence length="339" mass="38926">MNNHDACEGSSDELPRPHAPSNLSPSSGTQLEEEQNSYSVPGPSQLNPQDDMDDQCSSAFFTCLPPEIRRMIYIEVWRASDATMKLHIHGGSDGPRLDHTPCKCSAAESRLDEEDPMRMDSWPGWRGRNQPPRWFWHAWGLRLRWGAHWRCQADAMLAWKTREDGTCVDERSLRRGSYMDVFLTCKRVYFEAIESFLESTTLIFTASEDAYRFFVQQPHPYLSKIHAVDLSFTHFKDHLFLQAIASDHPRLTGRCNVPVSREVWTPLTLSIREKLPELRWLRIHLSTSTTTASVEQFLDLLKHWAKEGLGEVEEINDGLVYVEGARQQVTPRIGVEQKA</sequence>
<dbReference type="Proteomes" id="UP000285146">
    <property type="component" value="Unassembled WGS sequence"/>
</dbReference>
<comment type="caution">
    <text evidence="3">The sequence shown here is derived from an EMBL/GenBank/DDBJ whole genome shotgun (WGS) entry which is preliminary data.</text>
</comment>
<evidence type="ECO:0000259" key="2">
    <source>
        <dbReference type="Pfam" id="PF24864"/>
    </source>
</evidence>
<dbReference type="STRING" id="1230097.A0A423XGA8"/>
<dbReference type="AlphaFoldDB" id="A0A423XGA8"/>
<name>A0A423XGA8_9PEZI</name>
<evidence type="ECO:0000313" key="4">
    <source>
        <dbReference type="Proteomes" id="UP000285146"/>
    </source>
</evidence>
<organism evidence="3 4">
    <name type="scientific">Cytospora leucostoma</name>
    <dbReference type="NCBI Taxonomy" id="1230097"/>
    <lineage>
        <taxon>Eukaryota</taxon>
        <taxon>Fungi</taxon>
        <taxon>Dikarya</taxon>
        <taxon>Ascomycota</taxon>
        <taxon>Pezizomycotina</taxon>
        <taxon>Sordariomycetes</taxon>
        <taxon>Sordariomycetidae</taxon>
        <taxon>Diaporthales</taxon>
        <taxon>Cytosporaceae</taxon>
        <taxon>Cytospora</taxon>
    </lineage>
</organism>
<dbReference type="OrthoDB" id="4757095at2759"/>
<feature type="domain" description="DUF7730" evidence="2">
    <location>
        <begin position="54"/>
        <end position="112"/>
    </location>
</feature>